<dbReference type="InterPro" id="IPR045221">
    <property type="entry name" value="Sphingomyelin_synth-like"/>
</dbReference>
<evidence type="ECO:0000256" key="6">
    <source>
        <dbReference type="ARBA" id="ARBA00022989"/>
    </source>
</evidence>
<organism evidence="12">
    <name type="scientific">Cladocopium goreaui</name>
    <dbReference type="NCBI Taxonomy" id="2562237"/>
    <lineage>
        <taxon>Eukaryota</taxon>
        <taxon>Sar</taxon>
        <taxon>Alveolata</taxon>
        <taxon>Dinophyceae</taxon>
        <taxon>Suessiales</taxon>
        <taxon>Symbiodiniaceae</taxon>
        <taxon>Cladocopium</taxon>
    </lineage>
</organism>
<dbReference type="GO" id="GO:0046513">
    <property type="term" value="P:ceramide biosynthetic process"/>
    <property type="evidence" value="ECO:0007669"/>
    <property type="project" value="TreeGrafter"/>
</dbReference>
<feature type="transmembrane region" description="Helical" evidence="10">
    <location>
        <begin position="73"/>
        <end position="95"/>
    </location>
</feature>
<evidence type="ECO:0000313" key="13">
    <source>
        <dbReference type="EMBL" id="CAL4768235.1"/>
    </source>
</evidence>
<feature type="transmembrane region" description="Helical" evidence="10">
    <location>
        <begin position="246"/>
        <end position="270"/>
    </location>
</feature>
<name>A0A9P1BX40_9DINO</name>
<evidence type="ECO:0000256" key="3">
    <source>
        <dbReference type="ARBA" id="ARBA00022679"/>
    </source>
</evidence>
<keyword evidence="6 10" id="KW-1133">Transmembrane helix</keyword>
<evidence type="ECO:0000256" key="8">
    <source>
        <dbReference type="ARBA" id="ARBA00023136"/>
    </source>
</evidence>
<reference evidence="12" key="1">
    <citation type="submission" date="2022-10" db="EMBL/GenBank/DDBJ databases">
        <authorList>
            <person name="Chen Y."/>
            <person name="Dougan E. K."/>
            <person name="Chan C."/>
            <person name="Rhodes N."/>
            <person name="Thang M."/>
        </authorList>
    </citation>
    <scope>NUCLEOTIDE SEQUENCE</scope>
</reference>
<protein>
    <submittedName>
        <fullName evidence="13">Sphingomyelin synthase-like domain-containing protein</fullName>
    </submittedName>
</protein>
<comment type="caution">
    <text evidence="12">The sequence shown here is derived from an EMBL/GenBank/DDBJ whole genome shotgun (WGS) entry which is preliminary data.</text>
</comment>
<dbReference type="GO" id="GO:0005886">
    <property type="term" value="C:plasma membrane"/>
    <property type="evidence" value="ECO:0007669"/>
    <property type="project" value="TreeGrafter"/>
</dbReference>
<dbReference type="EMBL" id="CAMXCT020000597">
    <property type="protein sequence ID" value="CAL1134298.1"/>
    <property type="molecule type" value="Genomic_DNA"/>
</dbReference>
<keyword evidence="8 10" id="KW-0472">Membrane</keyword>
<dbReference type="AlphaFoldDB" id="A0A9P1BX40"/>
<dbReference type="GO" id="GO:0000139">
    <property type="term" value="C:Golgi membrane"/>
    <property type="evidence" value="ECO:0007669"/>
    <property type="project" value="TreeGrafter"/>
</dbReference>
<dbReference type="GO" id="GO:0033188">
    <property type="term" value="F:sphingomyelin synthase activity"/>
    <property type="evidence" value="ECO:0007669"/>
    <property type="project" value="TreeGrafter"/>
</dbReference>
<proteinExistence type="inferred from homology"/>
<feature type="domain" description="Sphingomyelin synthase-like" evidence="11">
    <location>
        <begin position="178"/>
        <end position="257"/>
    </location>
</feature>
<sequence length="409" mass="46560">MAEERSSSADLKPFSDKYFKTFLKWSFPPLICAVCFFFQSVMLHMTTVKYVLLHDKSPLHDDLGHELFKKETVAMKVLDALSVAPPLLVIVGILLLRDARLWAKVFFSNAILFVLKGLFDWMTVLPDSIGFGACKERLGDEPLKYLERMGQLSGTEYFSALLELELYGVGKVRPVRYCADMLMSGHTFVTVLYMLALADLVRRITILMPPIPRVIWRISMGIFAALCVGADLYLIVKTRFHYTVDIVMAIGITLLIYTNAGMALLAQWYASDGKRNSAEADIVWLPAILIPFCCLHGYYSVREMEDQQVADLQANNESSTWQWLTETFKTSSEESLSPEQANRCRAMEVRRQPQRVRLKSRDRSDSDGMPHRYRQGKDHADPAVPNTSPNQWNLIRLKCLPVSSSIEMH</sequence>
<keyword evidence="7" id="KW-0443">Lipid metabolism</keyword>
<reference evidence="13 14" key="2">
    <citation type="submission" date="2024-05" db="EMBL/GenBank/DDBJ databases">
        <authorList>
            <person name="Chen Y."/>
            <person name="Shah S."/>
            <person name="Dougan E. K."/>
            <person name="Thang M."/>
            <person name="Chan C."/>
        </authorList>
    </citation>
    <scope>NUCLEOTIDE SEQUENCE [LARGE SCALE GENOMIC DNA]</scope>
</reference>
<comment type="similarity">
    <text evidence="2">Belongs to the sphingomyelin synthase family.</text>
</comment>
<feature type="transmembrane region" description="Helical" evidence="10">
    <location>
        <begin position="27"/>
        <end position="52"/>
    </location>
</feature>
<keyword evidence="3" id="KW-0808">Transferase</keyword>
<evidence type="ECO:0000256" key="5">
    <source>
        <dbReference type="ARBA" id="ARBA00022919"/>
    </source>
</evidence>
<dbReference type="InterPro" id="IPR025749">
    <property type="entry name" value="Sphingomyelin_synth-like_dom"/>
</dbReference>
<dbReference type="PANTHER" id="PTHR21290">
    <property type="entry name" value="SPHINGOMYELIN SYNTHETASE"/>
    <property type="match status" value="1"/>
</dbReference>
<dbReference type="GO" id="GO:0005789">
    <property type="term" value="C:endoplasmic reticulum membrane"/>
    <property type="evidence" value="ECO:0007669"/>
    <property type="project" value="TreeGrafter"/>
</dbReference>
<evidence type="ECO:0000256" key="1">
    <source>
        <dbReference type="ARBA" id="ARBA00004141"/>
    </source>
</evidence>
<evidence type="ECO:0000259" key="11">
    <source>
        <dbReference type="Pfam" id="PF14360"/>
    </source>
</evidence>
<gene>
    <name evidence="12" type="ORF">C1SCF055_LOCUS8767</name>
</gene>
<feature type="region of interest" description="Disordered" evidence="9">
    <location>
        <begin position="332"/>
        <end position="388"/>
    </location>
</feature>
<dbReference type="OrthoDB" id="446468at2759"/>
<evidence type="ECO:0000313" key="12">
    <source>
        <dbReference type="EMBL" id="CAI3980923.1"/>
    </source>
</evidence>
<keyword evidence="14" id="KW-1185">Reference proteome</keyword>
<dbReference type="PANTHER" id="PTHR21290:SF25">
    <property type="entry name" value="SPHINGOMYELIN SYNTHASE-RELATED PROTEIN 1"/>
    <property type="match status" value="1"/>
</dbReference>
<evidence type="ECO:0000313" key="14">
    <source>
        <dbReference type="Proteomes" id="UP001152797"/>
    </source>
</evidence>
<evidence type="ECO:0000256" key="7">
    <source>
        <dbReference type="ARBA" id="ARBA00023098"/>
    </source>
</evidence>
<evidence type="ECO:0000256" key="4">
    <source>
        <dbReference type="ARBA" id="ARBA00022692"/>
    </source>
</evidence>
<feature type="compositionally biased region" description="Basic and acidic residues" evidence="9">
    <location>
        <begin position="359"/>
        <end position="381"/>
    </location>
</feature>
<feature type="transmembrane region" description="Helical" evidence="10">
    <location>
        <begin position="101"/>
        <end position="119"/>
    </location>
</feature>
<keyword evidence="5" id="KW-0746">Sphingolipid metabolism</keyword>
<dbReference type="Pfam" id="PF14360">
    <property type="entry name" value="PAP2_C"/>
    <property type="match status" value="1"/>
</dbReference>
<dbReference type="EMBL" id="CAMXCT010000597">
    <property type="protein sequence ID" value="CAI3980923.1"/>
    <property type="molecule type" value="Genomic_DNA"/>
</dbReference>
<feature type="transmembrane region" description="Helical" evidence="10">
    <location>
        <begin position="181"/>
        <end position="202"/>
    </location>
</feature>
<feature type="transmembrane region" description="Helical" evidence="10">
    <location>
        <begin position="214"/>
        <end position="234"/>
    </location>
</feature>
<dbReference type="EMBL" id="CAMXCT030000597">
    <property type="protein sequence ID" value="CAL4768235.1"/>
    <property type="molecule type" value="Genomic_DNA"/>
</dbReference>
<evidence type="ECO:0000256" key="10">
    <source>
        <dbReference type="SAM" id="Phobius"/>
    </source>
</evidence>
<accession>A0A9P1BX40</accession>
<dbReference type="Proteomes" id="UP001152797">
    <property type="component" value="Unassembled WGS sequence"/>
</dbReference>
<evidence type="ECO:0000256" key="9">
    <source>
        <dbReference type="SAM" id="MobiDB-lite"/>
    </source>
</evidence>
<evidence type="ECO:0000256" key="2">
    <source>
        <dbReference type="ARBA" id="ARBA00005441"/>
    </source>
</evidence>
<dbReference type="GO" id="GO:0047493">
    <property type="term" value="F:ceramide cholinephosphotransferase activity"/>
    <property type="evidence" value="ECO:0007669"/>
    <property type="project" value="TreeGrafter"/>
</dbReference>
<comment type="subcellular location">
    <subcellularLocation>
        <location evidence="1">Membrane</location>
        <topology evidence="1">Multi-pass membrane protein</topology>
    </subcellularLocation>
</comment>
<keyword evidence="4 10" id="KW-0812">Transmembrane</keyword>